<keyword evidence="2" id="KW-1185">Reference proteome</keyword>
<dbReference type="AlphaFoldDB" id="A0AAE0YBQ5"/>
<evidence type="ECO:0000313" key="1">
    <source>
        <dbReference type="EMBL" id="KAK3740182.1"/>
    </source>
</evidence>
<proteinExistence type="predicted"/>
<dbReference type="Proteomes" id="UP001283361">
    <property type="component" value="Unassembled WGS sequence"/>
</dbReference>
<sequence length="175" mass="20331">MFMYAEKLKPHPFLFDSMHSWQSSGSLNPDWSEFEHLNQNRPRAFTEDHVQQIVDHIRSFRGRQSHYSVTDTRRLYLSEELAIRKMHDLYLQQHPNAACYCESYSFGYPSKDTCSTCDALKVQLVSSDAKAEQLQKLNVERELNLCKGRNPVIRPGIEPGTQWSVQALLIELLVD</sequence>
<protein>
    <submittedName>
        <fullName evidence="1">Uncharacterized protein</fullName>
    </submittedName>
</protein>
<accession>A0AAE0YBQ5</accession>
<evidence type="ECO:0000313" key="2">
    <source>
        <dbReference type="Proteomes" id="UP001283361"/>
    </source>
</evidence>
<dbReference type="EMBL" id="JAWDGP010006482">
    <property type="protein sequence ID" value="KAK3740182.1"/>
    <property type="molecule type" value="Genomic_DNA"/>
</dbReference>
<name>A0AAE0YBQ5_9GAST</name>
<organism evidence="1 2">
    <name type="scientific">Elysia crispata</name>
    <name type="common">lettuce slug</name>
    <dbReference type="NCBI Taxonomy" id="231223"/>
    <lineage>
        <taxon>Eukaryota</taxon>
        <taxon>Metazoa</taxon>
        <taxon>Spiralia</taxon>
        <taxon>Lophotrochozoa</taxon>
        <taxon>Mollusca</taxon>
        <taxon>Gastropoda</taxon>
        <taxon>Heterobranchia</taxon>
        <taxon>Euthyneura</taxon>
        <taxon>Panpulmonata</taxon>
        <taxon>Sacoglossa</taxon>
        <taxon>Placobranchoidea</taxon>
        <taxon>Plakobranchidae</taxon>
        <taxon>Elysia</taxon>
    </lineage>
</organism>
<reference evidence="1" key="1">
    <citation type="journal article" date="2023" name="G3 (Bethesda)">
        <title>A reference genome for the long-term kleptoplast-retaining sea slug Elysia crispata morphotype clarki.</title>
        <authorList>
            <person name="Eastman K.E."/>
            <person name="Pendleton A.L."/>
            <person name="Shaikh M.A."/>
            <person name="Suttiyut T."/>
            <person name="Ogas R."/>
            <person name="Tomko P."/>
            <person name="Gavelis G."/>
            <person name="Widhalm J.R."/>
            <person name="Wisecaver J.H."/>
        </authorList>
    </citation>
    <scope>NUCLEOTIDE SEQUENCE</scope>
    <source>
        <strain evidence="1">ECLA1</strain>
    </source>
</reference>
<gene>
    <name evidence="1" type="ORF">RRG08_054206</name>
</gene>
<comment type="caution">
    <text evidence="1">The sequence shown here is derived from an EMBL/GenBank/DDBJ whole genome shotgun (WGS) entry which is preliminary data.</text>
</comment>